<name>A0A0B1PBK5_UNCNE</name>
<dbReference type="Gene3D" id="3.40.50.1000">
    <property type="entry name" value="HAD superfamily/HAD-like"/>
    <property type="match status" value="2"/>
</dbReference>
<reference evidence="1 2" key="1">
    <citation type="journal article" date="2014" name="BMC Genomics">
        <title>Adaptive genomic structural variation in the grape powdery mildew pathogen, Erysiphe necator.</title>
        <authorList>
            <person name="Jones L."/>
            <person name="Riaz S."/>
            <person name="Morales-Cruz A."/>
            <person name="Amrine K.C."/>
            <person name="McGuire B."/>
            <person name="Gubler W.D."/>
            <person name="Walker M.A."/>
            <person name="Cantu D."/>
        </authorList>
    </citation>
    <scope>NUCLEOTIDE SEQUENCE [LARGE SCALE GENOMIC DNA]</scope>
    <source>
        <strain evidence="2">c</strain>
    </source>
</reference>
<keyword evidence="1" id="KW-0436">Ligase</keyword>
<dbReference type="EMBL" id="JNVN01000148">
    <property type="protein sequence ID" value="KHJ36087.1"/>
    <property type="molecule type" value="Genomic_DNA"/>
</dbReference>
<evidence type="ECO:0000313" key="2">
    <source>
        <dbReference type="Proteomes" id="UP000030854"/>
    </source>
</evidence>
<dbReference type="OMA" id="HDKRMLV"/>
<gene>
    <name evidence="1" type="ORF">EV44_g1907</name>
</gene>
<dbReference type="Proteomes" id="UP000030854">
    <property type="component" value="Unassembled WGS sequence"/>
</dbReference>
<dbReference type="GO" id="GO:0004812">
    <property type="term" value="F:aminoacyl-tRNA ligase activity"/>
    <property type="evidence" value="ECO:0007669"/>
    <property type="project" value="UniProtKB-KW"/>
</dbReference>
<dbReference type="PANTHER" id="PTHR14269">
    <property type="entry name" value="CDP-DIACYLGLYCEROL--GLYCEROL-3-PHOSPHATE 3-PHOSPHATIDYLTRANSFERASE-RELATED"/>
    <property type="match status" value="1"/>
</dbReference>
<proteinExistence type="predicted"/>
<dbReference type="InterPro" id="IPR006357">
    <property type="entry name" value="HAD-SF_hydro_IIA"/>
</dbReference>
<evidence type="ECO:0000313" key="1">
    <source>
        <dbReference type="EMBL" id="KHJ36087.1"/>
    </source>
</evidence>
<dbReference type="InterPro" id="IPR023214">
    <property type="entry name" value="HAD_sf"/>
</dbReference>
<sequence>MGSRVKMKVWAQHLPRNYSVPSIFSLVSRHQRSLSSLSREDGKCIDYTRIHKCSNELAFGFDIDGVLLRGTNPVPGASKTLKFLQDSKIPFVLLTNGGGKTEGERAAELSAILDVPILKEDLIQSHTPFKELVNGTSTQEALKNKMVLVLGSSGEKCREIAMEYGFGRILTAEDILMGYSDIWPLSKAINCYEKTHCSLPFQINLEDLSKSLKVDAILVLDNPRDWALVIQIILDLLLSHKGYLGTYSSMNSNPQLPNCGWQQDDQPALYFSNPDLFWASNCDLPRLGQGGFQAAFEGVWKATTRDAQLSCTTLGKPCDLAFSYAERVLLLNRPLRLGLDAPDLKTVWFVGDNQLTDIKGANQFESPLGIEWKSILVMTGIHKSNSSIEYTPNLIASDVQEAVKYVIDARLNSI</sequence>
<protein>
    <submittedName>
        <fullName evidence="1">Putative aspartyl-trna synthetase</fullName>
    </submittedName>
</protein>
<comment type="caution">
    <text evidence="1">The sequence shown here is derived from an EMBL/GenBank/DDBJ whole genome shotgun (WGS) entry which is preliminary data.</text>
</comment>
<dbReference type="STRING" id="52586.A0A0B1PBK5"/>
<dbReference type="GO" id="GO:0005739">
    <property type="term" value="C:mitochondrion"/>
    <property type="evidence" value="ECO:0007669"/>
    <property type="project" value="TreeGrafter"/>
</dbReference>
<dbReference type="PANTHER" id="PTHR14269:SF57">
    <property type="entry name" value="SUPERFAMILY HYDROLASE, PUTATIVE (AFU_ORTHOLOGUE AFUA_2G02580)-RELATED"/>
    <property type="match status" value="1"/>
</dbReference>
<dbReference type="InterPro" id="IPR050324">
    <property type="entry name" value="CDP-alcohol_PTase-I"/>
</dbReference>
<dbReference type="HOGENOM" id="CLU_030880_1_0_1"/>
<dbReference type="InterPro" id="IPR036412">
    <property type="entry name" value="HAD-like_sf"/>
</dbReference>
<organism evidence="1 2">
    <name type="scientific">Uncinula necator</name>
    <name type="common">Grape powdery mildew</name>
    <dbReference type="NCBI Taxonomy" id="52586"/>
    <lineage>
        <taxon>Eukaryota</taxon>
        <taxon>Fungi</taxon>
        <taxon>Dikarya</taxon>
        <taxon>Ascomycota</taxon>
        <taxon>Pezizomycotina</taxon>
        <taxon>Leotiomycetes</taxon>
        <taxon>Erysiphales</taxon>
        <taxon>Erysiphaceae</taxon>
        <taxon>Erysiphe</taxon>
    </lineage>
</organism>
<dbReference type="InterPro" id="IPR006353">
    <property type="entry name" value="HAD-SF_hydro_IIA_CECR5"/>
</dbReference>
<keyword evidence="2" id="KW-1185">Reference proteome</keyword>
<accession>A0A0B1PBK5</accession>
<dbReference type="GO" id="GO:0046474">
    <property type="term" value="P:glycerophospholipid biosynthetic process"/>
    <property type="evidence" value="ECO:0007669"/>
    <property type="project" value="TreeGrafter"/>
</dbReference>
<dbReference type="AlphaFoldDB" id="A0A0B1PBK5"/>
<keyword evidence="1" id="KW-0030">Aminoacyl-tRNA synthetase</keyword>
<dbReference type="Pfam" id="PF13344">
    <property type="entry name" value="Hydrolase_6"/>
    <property type="match status" value="1"/>
</dbReference>
<dbReference type="Pfam" id="PF13242">
    <property type="entry name" value="Hydrolase_like"/>
    <property type="match status" value="1"/>
</dbReference>
<dbReference type="NCBIfam" id="TIGR01456">
    <property type="entry name" value="CECR5"/>
    <property type="match status" value="1"/>
</dbReference>
<dbReference type="SUPFAM" id="SSF56784">
    <property type="entry name" value="HAD-like"/>
    <property type="match status" value="1"/>
</dbReference>
<dbReference type="NCBIfam" id="TIGR01460">
    <property type="entry name" value="HAD-SF-IIA"/>
    <property type="match status" value="1"/>
</dbReference>